<feature type="domain" description="Laminin EGF-like" evidence="19">
    <location>
        <begin position="971"/>
        <end position="1018"/>
    </location>
</feature>
<gene>
    <name evidence="22" type="ORF">O3P69_006102</name>
</gene>
<keyword evidence="11" id="KW-0325">Glycoprotein</keyword>
<dbReference type="CDD" id="cd06503">
    <property type="entry name" value="ATP-synt_Fo_b"/>
    <property type="match status" value="1"/>
</dbReference>
<dbReference type="PROSITE" id="PS01248">
    <property type="entry name" value="EGF_LAM_1"/>
    <property type="match status" value="4"/>
</dbReference>
<evidence type="ECO:0000259" key="18">
    <source>
        <dbReference type="PROSITE" id="PS50026"/>
    </source>
</evidence>
<dbReference type="SUPFAM" id="SSF57196">
    <property type="entry name" value="EGF/Laminin"/>
    <property type="match status" value="10"/>
</dbReference>
<dbReference type="Pfam" id="PF00055">
    <property type="entry name" value="Laminin_N"/>
    <property type="match status" value="1"/>
</dbReference>
<dbReference type="SMART" id="SM00281">
    <property type="entry name" value="LamB"/>
    <property type="match status" value="1"/>
</dbReference>
<dbReference type="Gene3D" id="2.60.120.260">
    <property type="entry name" value="Galactose-binding domain-like"/>
    <property type="match status" value="1"/>
</dbReference>
<name>A0AAW0U5X4_SCYPA</name>
<evidence type="ECO:0000256" key="16">
    <source>
        <dbReference type="SAM" id="Coils"/>
    </source>
</evidence>
<evidence type="ECO:0000256" key="14">
    <source>
        <dbReference type="PROSITE-ProRule" id="PRU00076"/>
    </source>
</evidence>
<feature type="domain" description="EGF-like" evidence="18">
    <location>
        <begin position="801"/>
        <end position="839"/>
    </location>
</feature>
<evidence type="ECO:0008006" key="24">
    <source>
        <dbReference type="Google" id="ProtNLM"/>
    </source>
</evidence>
<comment type="subcellular location">
    <subcellularLocation>
        <location evidence="2">Secreted</location>
        <location evidence="2">Extracellular space</location>
        <location evidence="2">Extracellular matrix</location>
        <location evidence="2">Basement membrane</location>
    </subcellularLocation>
</comment>
<dbReference type="InterPro" id="IPR000742">
    <property type="entry name" value="EGF"/>
</dbReference>
<evidence type="ECO:0000256" key="13">
    <source>
        <dbReference type="ARBA" id="ARBA00065619"/>
    </source>
</evidence>
<keyword evidence="7" id="KW-0084">Basement membrane</keyword>
<dbReference type="SMART" id="SM00181">
    <property type="entry name" value="EGF"/>
    <property type="match status" value="4"/>
</dbReference>
<dbReference type="GO" id="GO:0009888">
    <property type="term" value="P:tissue development"/>
    <property type="evidence" value="ECO:0007669"/>
    <property type="project" value="TreeGrafter"/>
</dbReference>
<evidence type="ECO:0000256" key="1">
    <source>
        <dbReference type="ARBA" id="ARBA00002418"/>
    </source>
</evidence>
<keyword evidence="4" id="KW-0272">Extracellular matrix</keyword>
<feature type="domain" description="Laminin N-terminal" evidence="21">
    <location>
        <begin position="67"/>
        <end position="306"/>
    </location>
</feature>
<evidence type="ECO:0000259" key="21">
    <source>
        <dbReference type="PROSITE" id="PS51117"/>
    </source>
</evidence>
<keyword evidence="10 14" id="KW-1015">Disulfide bond</keyword>
<dbReference type="Proteomes" id="UP001487740">
    <property type="component" value="Unassembled WGS sequence"/>
</dbReference>
<dbReference type="EMBL" id="JARAKH010000018">
    <property type="protein sequence ID" value="KAK8395120.1"/>
    <property type="molecule type" value="Genomic_DNA"/>
</dbReference>
<evidence type="ECO:0000256" key="6">
    <source>
        <dbReference type="ARBA" id="ARBA00022737"/>
    </source>
</evidence>
<feature type="domain" description="Laminin EGF-like" evidence="19">
    <location>
        <begin position="422"/>
        <end position="475"/>
    </location>
</feature>
<evidence type="ECO:0000313" key="23">
    <source>
        <dbReference type="Proteomes" id="UP001487740"/>
    </source>
</evidence>
<feature type="domain" description="Laminin EGF-like" evidence="19">
    <location>
        <begin position="476"/>
        <end position="528"/>
    </location>
</feature>
<feature type="coiled-coil region" evidence="16">
    <location>
        <begin position="1611"/>
        <end position="1638"/>
    </location>
</feature>
<evidence type="ECO:0000256" key="7">
    <source>
        <dbReference type="ARBA" id="ARBA00022869"/>
    </source>
</evidence>
<dbReference type="InterPro" id="IPR056863">
    <property type="entry name" value="LMN_ATRN_NET-like_EGF"/>
</dbReference>
<accession>A0AAW0U5X4</accession>
<dbReference type="GO" id="GO:0007155">
    <property type="term" value="P:cell adhesion"/>
    <property type="evidence" value="ECO:0007669"/>
    <property type="project" value="UniProtKB-KW"/>
</dbReference>
<feature type="domain" description="Laminin EGF-like" evidence="19">
    <location>
        <begin position="862"/>
        <end position="916"/>
    </location>
</feature>
<dbReference type="PROSITE" id="PS50027">
    <property type="entry name" value="EGF_LAM_2"/>
    <property type="match status" value="7"/>
</dbReference>
<evidence type="ECO:0000256" key="10">
    <source>
        <dbReference type="ARBA" id="ARBA00023157"/>
    </source>
</evidence>
<dbReference type="SMART" id="SM00180">
    <property type="entry name" value="EGF_Lam"/>
    <property type="match status" value="11"/>
</dbReference>
<evidence type="ECO:0000256" key="3">
    <source>
        <dbReference type="ARBA" id="ARBA00022525"/>
    </source>
</evidence>
<protein>
    <recommendedName>
        <fullName evidence="24">Laminin subunit gamma-1</fullName>
    </recommendedName>
</protein>
<keyword evidence="14" id="KW-0245">EGF-like domain</keyword>
<dbReference type="FunFam" id="2.10.25.10:FF:000224">
    <property type="entry name" value="Usherin"/>
    <property type="match status" value="1"/>
</dbReference>
<sequence>MARSHLLRTTSSSGLQLVVLLCCVCACLGQYYQYPSNEIPYDQEVVVEALVPETRGRSSRCYDEAGKAQKCVPEFVNAAFGRPVDVTNTCGVERPQEYCLQTGGYGSKKACEVCNAYQPELAHPPHYLTDFNNNDNHTWWQSETMFEGIQYPYQVNITLNLGKAFDITYVRLFYHSPRPESFAIFKRTTYEDDWTPYQYYSATCRDTYGIPDSTYVRREDETRALCTSEFSDISPLTGGNVAFSTLESRPSAYNFENSPELQDWVTATEIRIALDRLNTFRDEVFGDIKVLRSYFYAITDLAVGGRCKCNGHASECVESTGLDGQSQLVCRCEHNTAGRDCEECLPFYNDAPWGRATSSNANECRICKCNGYSNRCYFDQELYDSTGHGGYCLDCAANRAGPNCERCRDNYYERTDGVCIACNCNEIGSRSLQCATTGVCQCKPGVTGDKCDRCAENYFDFGPQDRAFGMEGCKPCGCNTAGSRDNEANCDPSTGVCVCKQHVEGQQCHQCKPGYFNLDQENEFGCTPCFCYGHSSICSSASGYSQGVIESGFVRGEERWQAVESTGRSVSLNYNAVVQSLAVAAPGRDKVYFLAPARFLGDQRASYNHKLSFYLRIGELGPQATTEDIIFEGAGLAISAPIFAQGNSLPSTQKQKYTFHLHEDSKFGWSPRLTSRDFISLLSNLTAIKIRGTYTYEGRGFLDDVSFETARRGLYGVPATWIEMCTCPEGYVGQYCESCAPGYRHSPSNGGPFASCIPCDCNSHAEICDSETGRCICQHNTAGDQCELCARGYYGNALRGTPTDCQPCPCPNGGACIQLPDDTVVCLECPTGYAGPRCELCTDSFFGDPLGRHGPPRPCEECDCNGNIDPNAVANCNRTTGECLKCIHNTGGFYCDQCLSGFYGDALALPKGDCQPCYCNAYGTVAELYGPPVCDQVTGQCQCKDHVTGLKCDKCEPGFWNLVSGEGCESCSCDPIGAHNSTCDVHTGQCFCREGVTGQKCDLCEPFHYGFSSDGCQPCECDSVGSRSLQCDATGQCPCRENVDGRQCDRCQENTYDKQAGCRDCPACYTLVLDSVSVHRERLAELERLLQDILIHPTVLNDEDFEETLSTVMSQVENLWKDAQEAARSEGDKTVAKHIEELEERIGTVVKLLKEIRTAIGLGSDLAVQGKFNITQAEGIIQRAQEALRNAQLYLDVQGNEALSRALASSEGFGQQSERMTQIASEARTLADKQEDEAENIEQVAYEARNISDEAVTLVRKAVNDQRDITDMIKGLKNQVEDIAALHDDTLKIANESRILAKATYLEALAISTDASSIAIPPIDAAALKADATSLSQEAERIKTEAESLIGNRQDLVVDVQAQLIETRELVERGRAQQQVTSELLADTFTAEGQAKDAIKTAEKTLSEAKETLTTLEGFDKLVQESREEAKDALGRVEVIERLINEAEDRTDEAEAALTGAEEDAKNARDIAQAAQEIANEASDEAGEVRLKADTTKAEAIALKDTADELASQVAGTEARIADYELRVESDKQQVLEAQEKANQAKGRADDASARVHQAYETVQEILDLLERSTDLDPSQLEALERRLNEAWQTYHQSGIETTVTEFTEARNWQQRQISLYEEEIRRLQIEVRNIEEIKISLPDGCYSRIKIEV</sequence>
<feature type="disulfide bond" evidence="15">
    <location>
        <begin position="422"/>
        <end position="434"/>
    </location>
</feature>
<dbReference type="Pfam" id="PF00052">
    <property type="entry name" value="Laminin_B"/>
    <property type="match status" value="1"/>
</dbReference>
<feature type="disulfide bond" evidence="15">
    <location>
        <begin position="992"/>
        <end position="1001"/>
    </location>
</feature>
<feature type="signal peptide" evidence="17">
    <location>
        <begin position="1"/>
        <end position="29"/>
    </location>
</feature>
<feature type="disulfide bond" evidence="15">
    <location>
        <begin position="1019"/>
        <end position="1031"/>
    </location>
</feature>
<dbReference type="GO" id="GO:0005604">
    <property type="term" value="C:basement membrane"/>
    <property type="evidence" value="ECO:0007669"/>
    <property type="project" value="UniProtKB-SubCell"/>
</dbReference>
<dbReference type="FunFam" id="2.10.25.10:FF:000166">
    <property type="entry name" value="laminin subunit gamma-1"/>
    <property type="match status" value="1"/>
</dbReference>
<feature type="disulfide bond" evidence="15">
    <location>
        <begin position="886"/>
        <end position="895"/>
    </location>
</feature>
<dbReference type="GO" id="GO:0009887">
    <property type="term" value="P:animal organ morphogenesis"/>
    <property type="evidence" value="ECO:0007669"/>
    <property type="project" value="TreeGrafter"/>
</dbReference>
<dbReference type="InterPro" id="IPR002049">
    <property type="entry name" value="LE_dom"/>
</dbReference>
<dbReference type="PRINTS" id="PR00011">
    <property type="entry name" value="EGFLAMININ"/>
</dbReference>
<dbReference type="Pfam" id="PF00053">
    <property type="entry name" value="EGF_laminin"/>
    <property type="match status" value="10"/>
</dbReference>
<dbReference type="InterPro" id="IPR000034">
    <property type="entry name" value="Laminin_IV"/>
</dbReference>
<dbReference type="CDD" id="cd00055">
    <property type="entry name" value="EGF_Lam"/>
    <property type="match status" value="10"/>
</dbReference>
<feature type="disulfide bond" evidence="15">
    <location>
        <begin position="1039"/>
        <end position="1048"/>
    </location>
</feature>
<organism evidence="22 23">
    <name type="scientific">Scylla paramamosain</name>
    <name type="common">Mud crab</name>
    <dbReference type="NCBI Taxonomy" id="85552"/>
    <lineage>
        <taxon>Eukaryota</taxon>
        <taxon>Metazoa</taxon>
        <taxon>Ecdysozoa</taxon>
        <taxon>Arthropoda</taxon>
        <taxon>Crustacea</taxon>
        <taxon>Multicrustacea</taxon>
        <taxon>Malacostraca</taxon>
        <taxon>Eumalacostraca</taxon>
        <taxon>Eucarida</taxon>
        <taxon>Decapoda</taxon>
        <taxon>Pleocyemata</taxon>
        <taxon>Brachyura</taxon>
        <taxon>Eubrachyura</taxon>
        <taxon>Portunoidea</taxon>
        <taxon>Portunidae</taxon>
        <taxon>Portuninae</taxon>
        <taxon>Scylla</taxon>
    </lineage>
</organism>
<dbReference type="FunFam" id="2.60.120.260:FF:000018">
    <property type="entry name" value="Laminin subunit gamma 1"/>
    <property type="match status" value="1"/>
</dbReference>
<evidence type="ECO:0000256" key="4">
    <source>
        <dbReference type="ARBA" id="ARBA00022530"/>
    </source>
</evidence>
<dbReference type="FunFam" id="2.10.25.10:FF:000193">
    <property type="entry name" value="Laminin subunit gamma 1"/>
    <property type="match status" value="1"/>
</dbReference>
<dbReference type="PANTHER" id="PTHR10574">
    <property type="entry name" value="NETRIN/LAMININ-RELATED"/>
    <property type="match status" value="1"/>
</dbReference>
<evidence type="ECO:0000256" key="5">
    <source>
        <dbReference type="ARBA" id="ARBA00022729"/>
    </source>
</evidence>
<evidence type="ECO:0000256" key="9">
    <source>
        <dbReference type="ARBA" id="ARBA00023054"/>
    </source>
</evidence>
<dbReference type="Pfam" id="PF24973">
    <property type="entry name" value="EGF_LMN_ATRN"/>
    <property type="match status" value="1"/>
</dbReference>
<dbReference type="PROSITE" id="PS51115">
    <property type="entry name" value="LAMININ_IVA"/>
    <property type="match status" value="1"/>
</dbReference>
<feature type="disulfide bond" evidence="15">
    <location>
        <begin position="499"/>
        <end position="508"/>
    </location>
</feature>
<dbReference type="PROSITE" id="PS51117">
    <property type="entry name" value="LAMININ_NTER"/>
    <property type="match status" value="1"/>
</dbReference>
<feature type="domain" description="Laminin EGF-like" evidence="19">
    <location>
        <begin position="917"/>
        <end position="970"/>
    </location>
</feature>
<feature type="domain" description="Laminin EGF-like" evidence="19">
    <location>
        <begin position="759"/>
        <end position="807"/>
    </location>
</feature>
<comment type="caution">
    <text evidence="14">Lacks conserved residue(s) required for the propagation of feature annotation.</text>
</comment>
<feature type="disulfide bond" evidence="14">
    <location>
        <begin position="829"/>
        <end position="838"/>
    </location>
</feature>
<keyword evidence="3" id="KW-0964">Secreted</keyword>
<evidence type="ECO:0000259" key="20">
    <source>
        <dbReference type="PROSITE" id="PS51115"/>
    </source>
</evidence>
<keyword evidence="12 15" id="KW-0424">Laminin EGF-like domain</keyword>
<dbReference type="Gene3D" id="2.10.25.10">
    <property type="entry name" value="Laminin"/>
    <property type="match status" value="10"/>
</dbReference>
<dbReference type="InterPro" id="IPR008211">
    <property type="entry name" value="Laminin_N"/>
</dbReference>
<evidence type="ECO:0000256" key="2">
    <source>
        <dbReference type="ARBA" id="ARBA00004302"/>
    </source>
</evidence>
<feature type="disulfide bond" evidence="15">
    <location>
        <begin position="973"/>
        <end position="990"/>
    </location>
</feature>
<evidence type="ECO:0000313" key="22">
    <source>
        <dbReference type="EMBL" id="KAK8395120.1"/>
    </source>
</evidence>
<evidence type="ECO:0000256" key="17">
    <source>
        <dbReference type="SAM" id="SignalP"/>
    </source>
</evidence>
<dbReference type="FunFam" id="2.10.25.10:FF:000174">
    <property type="entry name" value="Laminin subunit gamma-1"/>
    <property type="match status" value="1"/>
</dbReference>
<evidence type="ECO:0000256" key="12">
    <source>
        <dbReference type="ARBA" id="ARBA00023292"/>
    </source>
</evidence>
<feature type="disulfide bond" evidence="15">
    <location>
        <begin position="971"/>
        <end position="983"/>
    </location>
</feature>
<proteinExistence type="predicted"/>
<dbReference type="FunFam" id="2.10.25.10:FF:000758">
    <property type="entry name" value="Laminin subunit gamma 1"/>
    <property type="match status" value="1"/>
</dbReference>
<dbReference type="FunFam" id="2.10.25.10:FF:000105">
    <property type="entry name" value="laminin subunit gamma-1"/>
    <property type="match status" value="1"/>
</dbReference>
<feature type="domain" description="Laminin IV type A" evidence="20">
    <location>
        <begin position="555"/>
        <end position="724"/>
    </location>
</feature>
<feature type="disulfide bond" evidence="15">
    <location>
        <begin position="442"/>
        <end position="451"/>
    </location>
</feature>
<keyword evidence="23" id="KW-1185">Reference proteome</keyword>
<dbReference type="InterPro" id="IPR050440">
    <property type="entry name" value="Laminin/Netrin_ECM"/>
</dbReference>
<evidence type="ECO:0000256" key="15">
    <source>
        <dbReference type="PROSITE-ProRule" id="PRU00460"/>
    </source>
</evidence>
<feature type="disulfide bond" evidence="15">
    <location>
        <begin position="943"/>
        <end position="952"/>
    </location>
</feature>
<reference evidence="22 23" key="1">
    <citation type="submission" date="2023-03" db="EMBL/GenBank/DDBJ databases">
        <title>High-quality genome of Scylla paramamosain provides insights in environmental adaptation.</title>
        <authorList>
            <person name="Zhang L."/>
        </authorList>
    </citation>
    <scope>NUCLEOTIDE SEQUENCE [LARGE SCALE GENOMIC DNA]</scope>
    <source>
        <strain evidence="22">LZ_2023a</strain>
        <tissue evidence="22">Muscle</tissue>
    </source>
</reference>
<keyword evidence="9 16" id="KW-0175">Coiled coil</keyword>
<evidence type="ECO:0000256" key="8">
    <source>
        <dbReference type="ARBA" id="ARBA00022889"/>
    </source>
</evidence>
<dbReference type="FunFam" id="2.10.25.10:FF:000067">
    <property type="entry name" value="Laminin subunit gamma 1"/>
    <property type="match status" value="2"/>
</dbReference>
<feature type="chain" id="PRO_5043754707" description="Laminin subunit gamma-1" evidence="17">
    <location>
        <begin position="30"/>
        <end position="1654"/>
    </location>
</feature>
<comment type="subunit">
    <text evidence="13">Laminin is a complex glycoprotein, consisting of three different polypeptide chains (alpha, beta, gamma), which are bound to each other by disulfide bonds into a cross-shaped molecule comprising one long and three short arms with globules at each end.</text>
</comment>
<comment type="caution">
    <text evidence="22">The sequence shown here is derived from an EMBL/GenBank/DDBJ whole genome shotgun (WGS) entry which is preliminary data.</text>
</comment>
<feature type="coiled-coil region" evidence="16">
    <location>
        <begin position="1392"/>
        <end position="1555"/>
    </location>
</feature>
<keyword evidence="8" id="KW-0130">Cell adhesion</keyword>
<dbReference type="SMART" id="SM00136">
    <property type="entry name" value="LamNT"/>
    <property type="match status" value="1"/>
</dbReference>
<dbReference type="PROSITE" id="PS50026">
    <property type="entry name" value="EGF_3"/>
    <property type="match status" value="1"/>
</dbReference>
<feature type="domain" description="Laminin EGF-like" evidence="19">
    <location>
        <begin position="1019"/>
        <end position="1064"/>
    </location>
</feature>
<comment type="function">
    <text evidence="1">Binding to cells via a high affinity receptor, laminin is thought to mediate the attachment, migration and organization of cells into tissues during embryonic development by interacting with other extracellular matrix components.</text>
</comment>
<feature type="disulfide bond" evidence="15">
    <location>
        <begin position="777"/>
        <end position="786"/>
    </location>
</feature>
<evidence type="ECO:0000256" key="11">
    <source>
        <dbReference type="ARBA" id="ARBA00023180"/>
    </source>
</evidence>
<keyword evidence="5 17" id="KW-0732">Signal</keyword>
<evidence type="ECO:0000259" key="19">
    <source>
        <dbReference type="PROSITE" id="PS50027"/>
    </source>
</evidence>
<keyword evidence="6" id="KW-0677">Repeat</keyword>
<dbReference type="PANTHER" id="PTHR10574:SF435">
    <property type="entry name" value="LAMININ SUBUNIT GAMMA-1"/>
    <property type="match status" value="1"/>
</dbReference>